<evidence type="ECO:0000256" key="1">
    <source>
        <dbReference type="SAM" id="MobiDB-lite"/>
    </source>
</evidence>
<dbReference type="EMBL" id="CACVKT020007992">
    <property type="protein sequence ID" value="CAC5412261.1"/>
    <property type="molecule type" value="Genomic_DNA"/>
</dbReference>
<accession>A0A6J8DXX6</accession>
<reference evidence="2 3" key="1">
    <citation type="submission" date="2020-06" db="EMBL/GenBank/DDBJ databases">
        <authorList>
            <person name="Li R."/>
            <person name="Bekaert M."/>
        </authorList>
    </citation>
    <scope>NUCLEOTIDE SEQUENCE [LARGE SCALE GENOMIC DNA]</scope>
    <source>
        <strain evidence="3">wild</strain>
    </source>
</reference>
<protein>
    <submittedName>
        <fullName evidence="2">Uncharacterized protein</fullName>
    </submittedName>
</protein>
<dbReference type="OrthoDB" id="5975103at2759"/>
<keyword evidence="3" id="KW-1185">Reference proteome</keyword>
<dbReference type="AlphaFoldDB" id="A0A6J8DXX6"/>
<proteinExistence type="predicted"/>
<sequence length="166" mass="19053">MTKKHFAIKTDSGAREYVYQQIDEFDKNHRDEATPDDTVGEARMYARVIDPLRPVFLFKLYLEKLHPAPDELCDKNDHELQPQGDHNKTETRSEAQPLFGLSSAEIEALFSFICISDNVDKENATLPAVSSNFQLSMKNVQPCWNTHTMNLFPNFTNIVVNLNIHK</sequence>
<name>A0A6J8DXX6_MYTCO</name>
<evidence type="ECO:0000313" key="3">
    <source>
        <dbReference type="Proteomes" id="UP000507470"/>
    </source>
</evidence>
<organism evidence="2 3">
    <name type="scientific">Mytilus coruscus</name>
    <name type="common">Sea mussel</name>
    <dbReference type="NCBI Taxonomy" id="42192"/>
    <lineage>
        <taxon>Eukaryota</taxon>
        <taxon>Metazoa</taxon>
        <taxon>Spiralia</taxon>
        <taxon>Lophotrochozoa</taxon>
        <taxon>Mollusca</taxon>
        <taxon>Bivalvia</taxon>
        <taxon>Autobranchia</taxon>
        <taxon>Pteriomorphia</taxon>
        <taxon>Mytilida</taxon>
        <taxon>Mytiloidea</taxon>
        <taxon>Mytilidae</taxon>
        <taxon>Mytilinae</taxon>
        <taxon>Mytilus</taxon>
    </lineage>
</organism>
<dbReference type="Proteomes" id="UP000507470">
    <property type="component" value="Unassembled WGS sequence"/>
</dbReference>
<gene>
    <name evidence="2" type="ORF">MCOR_45260</name>
</gene>
<feature type="region of interest" description="Disordered" evidence="1">
    <location>
        <begin position="73"/>
        <end position="93"/>
    </location>
</feature>
<evidence type="ECO:0000313" key="2">
    <source>
        <dbReference type="EMBL" id="CAC5412261.1"/>
    </source>
</evidence>